<name>A0ABD5R1T1_9EURY</name>
<sequence length="180" mass="18928">MSDVDANADASDGPEAESGSTDPRADPTEPRAESDPHVEVVRARGHENVTAEHASTFEFTTDEWLTPAGDCILGVAADRTPRDFSAGFREACRDADATITATITVEGDGDEGTHTEAIVGRGDPGLALVDDRSMVGRTSGYTDDERTILVDADAAAADLDRDLVAALADGADVELRLEVR</sequence>
<dbReference type="RefSeq" id="WP_256411284.1">
    <property type="nucleotide sequence ID" value="NZ_JANHDM010000003.1"/>
</dbReference>
<gene>
    <name evidence="2" type="ORF">ACFPM1_08915</name>
</gene>
<dbReference type="AlphaFoldDB" id="A0ABD5R1T1"/>
<evidence type="ECO:0000313" key="2">
    <source>
        <dbReference type="EMBL" id="MFC5278872.1"/>
    </source>
</evidence>
<evidence type="ECO:0000256" key="1">
    <source>
        <dbReference type="SAM" id="MobiDB-lite"/>
    </source>
</evidence>
<dbReference type="Pfam" id="PF04027">
    <property type="entry name" value="DUF371"/>
    <property type="match status" value="1"/>
</dbReference>
<keyword evidence="3" id="KW-1185">Reference proteome</keyword>
<protein>
    <submittedName>
        <fullName evidence="2">DUF371 domain-containing protein</fullName>
    </submittedName>
</protein>
<proteinExistence type="predicted"/>
<feature type="region of interest" description="Disordered" evidence="1">
    <location>
        <begin position="1"/>
        <end position="38"/>
    </location>
</feature>
<dbReference type="EMBL" id="JBHSKY010000007">
    <property type="protein sequence ID" value="MFC5278872.1"/>
    <property type="molecule type" value="Genomic_DNA"/>
</dbReference>
<dbReference type="Proteomes" id="UP001596118">
    <property type="component" value="Unassembled WGS sequence"/>
</dbReference>
<accession>A0ABD5R1T1</accession>
<dbReference type="Gene3D" id="2.60.120.630">
    <property type="entry name" value="mth639 domain like"/>
    <property type="match status" value="1"/>
</dbReference>
<dbReference type="InterPro" id="IPR007171">
    <property type="entry name" value="DUF371"/>
</dbReference>
<evidence type="ECO:0000313" key="3">
    <source>
        <dbReference type="Proteomes" id="UP001596118"/>
    </source>
</evidence>
<comment type="caution">
    <text evidence="2">The sequence shown here is derived from an EMBL/GenBank/DDBJ whole genome shotgun (WGS) entry which is preliminary data.</text>
</comment>
<dbReference type="PANTHER" id="PTHR40696:SF1">
    <property type="entry name" value="DUF371 DOMAIN-CONTAINING PROTEIN"/>
    <property type="match status" value="1"/>
</dbReference>
<dbReference type="InterPro" id="IPR023131">
    <property type="entry name" value="Mth639-like_dom_sf"/>
</dbReference>
<reference evidence="2 3" key="1">
    <citation type="journal article" date="2019" name="Int. J. Syst. Evol. Microbiol.">
        <title>The Global Catalogue of Microorganisms (GCM) 10K type strain sequencing project: providing services to taxonomists for standard genome sequencing and annotation.</title>
        <authorList>
            <consortium name="The Broad Institute Genomics Platform"/>
            <consortium name="The Broad Institute Genome Sequencing Center for Infectious Disease"/>
            <person name="Wu L."/>
            <person name="Ma J."/>
        </authorList>
    </citation>
    <scope>NUCLEOTIDE SEQUENCE [LARGE SCALE GENOMIC DNA]</scope>
    <source>
        <strain evidence="2 3">CGMCC 1.12124</strain>
    </source>
</reference>
<organism evidence="2 3">
    <name type="scientific">Halorubrum rubrum</name>
    <dbReference type="NCBI Taxonomy" id="1126240"/>
    <lineage>
        <taxon>Archaea</taxon>
        <taxon>Methanobacteriati</taxon>
        <taxon>Methanobacteriota</taxon>
        <taxon>Stenosarchaea group</taxon>
        <taxon>Halobacteria</taxon>
        <taxon>Halobacteriales</taxon>
        <taxon>Haloferacaceae</taxon>
        <taxon>Halorubrum</taxon>
    </lineage>
</organism>
<dbReference type="PANTHER" id="PTHR40696">
    <property type="entry name" value="DUF371 FAMILY PROTEIN"/>
    <property type="match status" value="1"/>
</dbReference>
<feature type="compositionally biased region" description="Basic and acidic residues" evidence="1">
    <location>
        <begin position="23"/>
        <end position="38"/>
    </location>
</feature>